<keyword evidence="6" id="KW-0630">Potassium</keyword>
<dbReference type="GO" id="GO:0015379">
    <property type="term" value="F:potassium:chloride symporter activity"/>
    <property type="evidence" value="ECO:0007669"/>
    <property type="project" value="InterPro"/>
</dbReference>
<evidence type="ECO:0000256" key="10">
    <source>
        <dbReference type="SAM" id="Phobius"/>
    </source>
</evidence>
<keyword evidence="2" id="KW-0813">Transport</keyword>
<keyword evidence="4" id="KW-0633">Potassium transport</keyword>
<dbReference type="PANTHER" id="PTHR32024:SF1">
    <property type="entry name" value="KTR SYSTEM POTASSIUM UPTAKE PROTEIN B"/>
    <property type="match status" value="1"/>
</dbReference>
<keyword evidence="7 10" id="KW-1133">Transmembrane helix</keyword>
<dbReference type="EMBL" id="LSKU01000001">
    <property type="protein sequence ID" value="KXG42642.1"/>
    <property type="molecule type" value="Genomic_DNA"/>
</dbReference>
<evidence type="ECO:0000313" key="12">
    <source>
        <dbReference type="Proteomes" id="UP000070352"/>
    </source>
</evidence>
<evidence type="ECO:0000256" key="4">
    <source>
        <dbReference type="ARBA" id="ARBA00022538"/>
    </source>
</evidence>
<evidence type="ECO:0000313" key="11">
    <source>
        <dbReference type="EMBL" id="KXG42642.1"/>
    </source>
</evidence>
<evidence type="ECO:0000256" key="8">
    <source>
        <dbReference type="ARBA" id="ARBA00023065"/>
    </source>
</evidence>
<dbReference type="AlphaFoldDB" id="A0A135L103"/>
<comment type="subcellular location">
    <subcellularLocation>
        <location evidence="1">Cell membrane</location>
        <topology evidence="1">Multi-pass membrane protein</topology>
    </subcellularLocation>
</comment>
<keyword evidence="9 10" id="KW-0472">Membrane</keyword>
<feature type="transmembrane region" description="Helical" evidence="10">
    <location>
        <begin position="86"/>
        <end position="110"/>
    </location>
</feature>
<dbReference type="Proteomes" id="UP000070352">
    <property type="component" value="Unassembled WGS sequence"/>
</dbReference>
<dbReference type="Pfam" id="PF02386">
    <property type="entry name" value="TrkH"/>
    <property type="match status" value="1"/>
</dbReference>
<dbReference type="InterPro" id="IPR004772">
    <property type="entry name" value="TrkH"/>
</dbReference>
<evidence type="ECO:0000256" key="1">
    <source>
        <dbReference type="ARBA" id="ARBA00004651"/>
    </source>
</evidence>
<feature type="transmembrane region" description="Helical" evidence="10">
    <location>
        <begin position="417"/>
        <end position="438"/>
    </location>
</feature>
<keyword evidence="8" id="KW-0406">Ion transport</keyword>
<feature type="transmembrane region" description="Helical" evidence="10">
    <location>
        <begin position="201"/>
        <end position="221"/>
    </location>
</feature>
<dbReference type="InterPro" id="IPR003445">
    <property type="entry name" value="Cat_transpt"/>
</dbReference>
<keyword evidence="3" id="KW-1003">Cell membrane</keyword>
<feature type="transmembrane region" description="Helical" evidence="10">
    <location>
        <begin position="131"/>
        <end position="158"/>
    </location>
</feature>
<keyword evidence="12" id="KW-1185">Reference proteome</keyword>
<organism evidence="11 12">
    <name type="scientific">Tepidibacillus decaturensis</name>
    <dbReference type="NCBI Taxonomy" id="1413211"/>
    <lineage>
        <taxon>Bacteria</taxon>
        <taxon>Bacillati</taxon>
        <taxon>Bacillota</taxon>
        <taxon>Bacilli</taxon>
        <taxon>Bacillales</taxon>
        <taxon>Bacillaceae</taxon>
        <taxon>Tepidibacillus</taxon>
    </lineage>
</organism>
<protein>
    <submittedName>
        <fullName evidence="11">ATP synthase subunit J</fullName>
    </submittedName>
</protein>
<feature type="transmembrane region" description="Helical" evidence="10">
    <location>
        <begin position="385"/>
        <end position="405"/>
    </location>
</feature>
<comment type="caution">
    <text evidence="11">The sequence shown here is derived from an EMBL/GenBank/DDBJ whole genome shotgun (WGS) entry which is preliminary data.</text>
</comment>
<sequence length="456" mass="50075">MRRIFTVRFGGHRMNQRLQLNPPQILVLGFLSTILIGSLLLYLPFTHEPGIELNYIEALFTATSAVTVTGLNVIDPGTTFNLFGELIIMLLIQVGGLGFMSFAITIFVLLGKKIGLKQRLLMQEGSNQIHMAGIVNLALHLLRITLLLELIGSIFLTYSWHERLGWAKAAYYGAFHAVSAFNNAGFSLFAIGLVEDVNHPIVNLVVATLIILGGLGFVVLLEVWNKKFHFRKLSLHSKVTLTVSLFLILLGTLLIFLLEFGNPNSLAQLPFGTKVMASFFQSVVTRTAGFNTLDIGSLRQATLFIMTLFMFIGAAPGSTGGGIKITTITILLSTAKSLLLGKQDVILFERRLPIDHIFRALTIIILALGIVIVMTLILDITEHGVPFLTILFEVVSAFGTVGLSMGLTPNLTTIGRFIIMLTMFIGKLGPLTIGYALAKRSGKEYFKYPEEKMMIG</sequence>
<reference evidence="11 12" key="1">
    <citation type="submission" date="2016-02" db="EMBL/GenBank/DDBJ databases">
        <title>Draft Genome for Tepidibacillus decaturensis nov. sp. Strain Z9, an Anaerobic, Moderately Thermophilic and Heterotrophic Bacterium from Deep Subsurface of the Illinois Basin, USA.</title>
        <authorList>
            <person name="Dong Y."/>
            <person name="Chang J.Y."/>
            <person name="Sanford R."/>
            <person name="Fouke B.W."/>
        </authorList>
    </citation>
    <scope>NUCLEOTIDE SEQUENCE [LARGE SCALE GENOMIC DNA]</scope>
    <source>
        <strain evidence="11 12">Z9</strain>
    </source>
</reference>
<evidence type="ECO:0000256" key="7">
    <source>
        <dbReference type="ARBA" id="ARBA00022989"/>
    </source>
</evidence>
<feature type="transmembrane region" description="Helical" evidence="10">
    <location>
        <begin position="241"/>
        <end position="260"/>
    </location>
</feature>
<gene>
    <name evidence="11" type="ORF">U473_00210</name>
</gene>
<feature type="transmembrane region" description="Helical" evidence="10">
    <location>
        <begin position="170"/>
        <end position="194"/>
    </location>
</feature>
<dbReference type="GO" id="GO:0005886">
    <property type="term" value="C:plasma membrane"/>
    <property type="evidence" value="ECO:0007669"/>
    <property type="project" value="UniProtKB-SubCell"/>
</dbReference>
<accession>A0A135L103</accession>
<evidence type="ECO:0000256" key="2">
    <source>
        <dbReference type="ARBA" id="ARBA00022448"/>
    </source>
</evidence>
<evidence type="ECO:0000256" key="6">
    <source>
        <dbReference type="ARBA" id="ARBA00022958"/>
    </source>
</evidence>
<feature type="transmembrane region" description="Helical" evidence="10">
    <location>
        <begin position="357"/>
        <end position="378"/>
    </location>
</feature>
<evidence type="ECO:0000256" key="9">
    <source>
        <dbReference type="ARBA" id="ARBA00023136"/>
    </source>
</evidence>
<dbReference type="NCBIfam" id="TIGR00933">
    <property type="entry name" value="2a38"/>
    <property type="match status" value="1"/>
</dbReference>
<evidence type="ECO:0000256" key="3">
    <source>
        <dbReference type="ARBA" id="ARBA00022475"/>
    </source>
</evidence>
<feature type="transmembrane region" description="Helical" evidence="10">
    <location>
        <begin position="303"/>
        <end position="332"/>
    </location>
</feature>
<feature type="transmembrane region" description="Helical" evidence="10">
    <location>
        <begin position="25"/>
        <end position="43"/>
    </location>
</feature>
<dbReference type="PANTHER" id="PTHR32024">
    <property type="entry name" value="TRK SYSTEM POTASSIUM UPTAKE PROTEIN TRKG-RELATED"/>
    <property type="match status" value="1"/>
</dbReference>
<evidence type="ECO:0000256" key="5">
    <source>
        <dbReference type="ARBA" id="ARBA00022692"/>
    </source>
</evidence>
<keyword evidence="5 10" id="KW-0812">Transmembrane</keyword>
<proteinExistence type="predicted"/>
<name>A0A135L103_9BACI</name>
<dbReference type="STRING" id="1413211.U473_00210"/>